<sequence>MNRQNYFEYFPAGPHEKLWGLHVSAAGYTRVAPGEPYPSREHPNTRYFTWESGRVLAALQLIFISSGQGTFAETEAEAETTVSEGDVFIVRPGIWHRYKPASQTGWTENWFELRGTSVDRWLAGGLLQKSIYRVSPIETYRQRFDDFHETAVQRPAGYRPTLAGLAMALLGQLSIQNRSSTEINNSIARMVDAAREQLLKGVPVETVAAGQGMSYPCFYRHFKKATGLAPKEYVNKTRHAQAETLLSGSGMSVKEIAIQLGYSSPSHFSADFKKRGGRSPKKWLKD</sequence>
<proteinExistence type="predicted"/>
<dbReference type="GO" id="GO:0003700">
    <property type="term" value="F:DNA-binding transcription factor activity"/>
    <property type="evidence" value="ECO:0007669"/>
    <property type="project" value="InterPro"/>
</dbReference>
<dbReference type="Gene3D" id="1.10.10.60">
    <property type="entry name" value="Homeodomain-like"/>
    <property type="match status" value="2"/>
</dbReference>
<evidence type="ECO:0000259" key="4">
    <source>
        <dbReference type="PROSITE" id="PS01124"/>
    </source>
</evidence>
<dbReference type="PRINTS" id="PR00032">
    <property type="entry name" value="HTHARAC"/>
</dbReference>
<evidence type="ECO:0000313" key="6">
    <source>
        <dbReference type="Proteomes" id="UP000247099"/>
    </source>
</evidence>
<keyword evidence="3" id="KW-0804">Transcription</keyword>
<evidence type="ECO:0000256" key="3">
    <source>
        <dbReference type="ARBA" id="ARBA00023163"/>
    </source>
</evidence>
<evidence type="ECO:0000313" key="5">
    <source>
        <dbReference type="EMBL" id="PXA04407.1"/>
    </source>
</evidence>
<dbReference type="InterPro" id="IPR050204">
    <property type="entry name" value="AraC_XylS_family_regulators"/>
</dbReference>
<dbReference type="FunCoup" id="A0A317ZJK2">
    <property type="interactions" value="15"/>
</dbReference>
<dbReference type="PROSITE" id="PS01124">
    <property type="entry name" value="HTH_ARAC_FAMILY_2"/>
    <property type="match status" value="1"/>
</dbReference>
<dbReference type="Pfam" id="PF12833">
    <property type="entry name" value="HTH_18"/>
    <property type="match status" value="1"/>
</dbReference>
<dbReference type="PANTHER" id="PTHR46796:SF15">
    <property type="entry name" value="BLL1074 PROTEIN"/>
    <property type="match status" value="1"/>
</dbReference>
<comment type="caution">
    <text evidence="5">The sequence shown here is derived from an EMBL/GenBank/DDBJ whole genome shotgun (WGS) entry which is preliminary data.</text>
</comment>
<dbReference type="OrthoDB" id="9816011at2"/>
<dbReference type="InterPro" id="IPR037923">
    <property type="entry name" value="HTH-like"/>
</dbReference>
<dbReference type="InParanoid" id="A0A317ZJK2"/>
<dbReference type="InterPro" id="IPR018060">
    <property type="entry name" value="HTH_AraC"/>
</dbReference>
<dbReference type="Gene3D" id="2.60.120.280">
    <property type="entry name" value="Regulatory protein AraC"/>
    <property type="match status" value="1"/>
</dbReference>
<evidence type="ECO:0000256" key="2">
    <source>
        <dbReference type="ARBA" id="ARBA00023125"/>
    </source>
</evidence>
<dbReference type="PANTHER" id="PTHR46796">
    <property type="entry name" value="HTH-TYPE TRANSCRIPTIONAL ACTIVATOR RHAS-RELATED"/>
    <property type="match status" value="1"/>
</dbReference>
<evidence type="ECO:0000256" key="1">
    <source>
        <dbReference type="ARBA" id="ARBA00023015"/>
    </source>
</evidence>
<dbReference type="Pfam" id="PF02311">
    <property type="entry name" value="AraC_binding"/>
    <property type="match status" value="1"/>
</dbReference>
<dbReference type="Proteomes" id="UP000247099">
    <property type="component" value="Unassembled WGS sequence"/>
</dbReference>
<dbReference type="SMART" id="SM00342">
    <property type="entry name" value="HTH_ARAC"/>
    <property type="match status" value="1"/>
</dbReference>
<organism evidence="5 6">
    <name type="scientific">Coraliomargarita sinensis</name>
    <dbReference type="NCBI Taxonomy" id="2174842"/>
    <lineage>
        <taxon>Bacteria</taxon>
        <taxon>Pseudomonadati</taxon>
        <taxon>Verrucomicrobiota</taxon>
        <taxon>Opitutia</taxon>
        <taxon>Puniceicoccales</taxon>
        <taxon>Coraliomargaritaceae</taxon>
        <taxon>Coraliomargarita</taxon>
    </lineage>
</organism>
<gene>
    <name evidence="5" type="ORF">DDZ13_07705</name>
</gene>
<dbReference type="InterPro" id="IPR020449">
    <property type="entry name" value="Tscrpt_reg_AraC-type_HTH"/>
</dbReference>
<dbReference type="EMBL" id="QHJQ01000004">
    <property type="protein sequence ID" value="PXA04407.1"/>
    <property type="molecule type" value="Genomic_DNA"/>
</dbReference>
<dbReference type="InterPro" id="IPR003313">
    <property type="entry name" value="AraC-bd"/>
</dbReference>
<protein>
    <recommendedName>
        <fullName evidence="4">HTH araC/xylS-type domain-containing protein</fullName>
    </recommendedName>
</protein>
<keyword evidence="6" id="KW-1185">Reference proteome</keyword>
<reference evidence="5 6" key="1">
    <citation type="submission" date="2018-05" db="EMBL/GenBank/DDBJ databases">
        <title>Coraliomargarita sinensis sp. nov., isolated from a marine solar saltern.</title>
        <authorList>
            <person name="Zhou L.Y."/>
        </authorList>
    </citation>
    <scope>NUCLEOTIDE SEQUENCE [LARGE SCALE GENOMIC DNA]</scope>
    <source>
        <strain evidence="5 6">WN38</strain>
    </source>
</reference>
<dbReference type="InterPro" id="IPR009057">
    <property type="entry name" value="Homeodomain-like_sf"/>
</dbReference>
<keyword evidence="2" id="KW-0238">DNA-binding</keyword>
<feature type="domain" description="HTH araC/xylS-type" evidence="4">
    <location>
        <begin position="188"/>
        <end position="286"/>
    </location>
</feature>
<dbReference type="AlphaFoldDB" id="A0A317ZJK2"/>
<keyword evidence="1" id="KW-0805">Transcription regulation</keyword>
<dbReference type="SUPFAM" id="SSF46689">
    <property type="entry name" value="Homeodomain-like"/>
    <property type="match status" value="2"/>
</dbReference>
<accession>A0A317ZJK2</accession>
<dbReference type="SUPFAM" id="SSF51215">
    <property type="entry name" value="Regulatory protein AraC"/>
    <property type="match status" value="1"/>
</dbReference>
<name>A0A317ZJK2_9BACT</name>
<dbReference type="RefSeq" id="WP_110130859.1">
    <property type="nucleotide sequence ID" value="NZ_QHJQ01000004.1"/>
</dbReference>
<dbReference type="GO" id="GO:0043565">
    <property type="term" value="F:sequence-specific DNA binding"/>
    <property type="evidence" value="ECO:0007669"/>
    <property type="project" value="InterPro"/>
</dbReference>